<gene>
    <name evidence="1" type="ORF">ADIWIN_3087</name>
</gene>
<evidence type="ECO:0000313" key="2">
    <source>
        <dbReference type="Proteomes" id="UP000014962"/>
    </source>
</evidence>
<name>S7WYM0_9FLAO</name>
<dbReference type="Proteomes" id="UP000014962">
    <property type="component" value="Unassembled WGS sequence"/>
</dbReference>
<protein>
    <submittedName>
        <fullName evidence="1">Uncharacterized protein</fullName>
    </submittedName>
</protein>
<evidence type="ECO:0000313" key="1">
    <source>
        <dbReference type="EMBL" id="EPR71889.1"/>
    </source>
</evidence>
<dbReference type="AlphaFoldDB" id="S7WYM0"/>
<proteinExistence type="predicted"/>
<sequence>MSVCDANILANKTDVGNENANTYSPVNVPKIIGIRNVNKPNTKLFLLFFLKSARSISKPARNIIYNSPAVPERIILLSLSIRFIPFGPMTAPAIISPRRWGIFILFRIIGANRIITNINKNFNTGFVSGKDVSKMFSTIITCRFE</sequence>
<comment type="caution">
    <text evidence="1">The sequence shown here is derived from an EMBL/GenBank/DDBJ whole genome shotgun (WGS) entry which is preliminary data.</text>
</comment>
<dbReference type="EMBL" id="ATMR01000139">
    <property type="protein sequence ID" value="EPR71889.1"/>
    <property type="molecule type" value="Genomic_DNA"/>
</dbReference>
<reference evidence="1 2" key="1">
    <citation type="journal article" date="2013" name="Genome Announc.">
        <title>Draft Genome Sequence of Winogradskyella psychrotolerans RS-3T, Isolated from the Marine Transect of Kongsfjorden, Ny-Alesund, Svalbard, Arctic Ocean.</title>
        <authorList>
            <person name="Kumar Pinnaka A."/>
            <person name="Ara S."/>
            <person name="Singh A."/>
            <person name="Shivaji S."/>
        </authorList>
    </citation>
    <scope>NUCLEOTIDE SEQUENCE [LARGE SCALE GENOMIC DNA]</scope>
    <source>
        <strain evidence="1 2">RS-3</strain>
    </source>
</reference>
<organism evidence="1 2">
    <name type="scientific">Winogradskyella psychrotolerans RS-3</name>
    <dbReference type="NCBI Taxonomy" id="641526"/>
    <lineage>
        <taxon>Bacteria</taxon>
        <taxon>Pseudomonadati</taxon>
        <taxon>Bacteroidota</taxon>
        <taxon>Flavobacteriia</taxon>
        <taxon>Flavobacteriales</taxon>
        <taxon>Flavobacteriaceae</taxon>
        <taxon>Winogradskyella</taxon>
    </lineage>
</organism>
<keyword evidence="2" id="KW-1185">Reference proteome</keyword>
<accession>S7WYM0</accession>